<sequence length="118" mass="13780">MEEKEFAEIEELINDEQTPKRKPTVRRKALSRARASISKDPIIYAETVQDLVEKASPMKRKALQENLPTIATPMEKRKVDALIANNVKRKLNHLKYSRNSNQRMQRRQFASSLIFEEV</sequence>
<gene>
    <name evidence="2" type="ORF">HOLleu_10381</name>
</gene>
<evidence type="ECO:0000313" key="2">
    <source>
        <dbReference type="EMBL" id="KAJ8043337.1"/>
    </source>
</evidence>
<feature type="compositionally biased region" description="Basic residues" evidence="1">
    <location>
        <begin position="20"/>
        <end position="31"/>
    </location>
</feature>
<dbReference type="AlphaFoldDB" id="A0A9Q1CDK3"/>
<proteinExistence type="predicted"/>
<dbReference type="OrthoDB" id="10657784at2759"/>
<accession>A0A9Q1CDK3</accession>
<comment type="caution">
    <text evidence="2">The sequence shown here is derived from an EMBL/GenBank/DDBJ whole genome shotgun (WGS) entry which is preliminary data.</text>
</comment>
<keyword evidence="3" id="KW-1185">Reference proteome</keyword>
<name>A0A9Q1CDK3_HOLLE</name>
<organism evidence="2 3">
    <name type="scientific">Holothuria leucospilota</name>
    <name type="common">Black long sea cucumber</name>
    <name type="synonym">Mertensiothuria leucospilota</name>
    <dbReference type="NCBI Taxonomy" id="206669"/>
    <lineage>
        <taxon>Eukaryota</taxon>
        <taxon>Metazoa</taxon>
        <taxon>Echinodermata</taxon>
        <taxon>Eleutherozoa</taxon>
        <taxon>Echinozoa</taxon>
        <taxon>Holothuroidea</taxon>
        <taxon>Aspidochirotacea</taxon>
        <taxon>Aspidochirotida</taxon>
        <taxon>Holothuriidae</taxon>
        <taxon>Holothuria</taxon>
    </lineage>
</organism>
<reference evidence="2" key="1">
    <citation type="submission" date="2021-10" db="EMBL/GenBank/DDBJ databases">
        <title>Tropical sea cucumber genome reveals ecological adaptation and Cuvierian tubules defense mechanism.</title>
        <authorList>
            <person name="Chen T."/>
        </authorList>
    </citation>
    <scope>NUCLEOTIDE SEQUENCE</scope>
    <source>
        <strain evidence="2">Nanhai2018</strain>
        <tissue evidence="2">Muscle</tissue>
    </source>
</reference>
<protein>
    <submittedName>
        <fullName evidence="2">Uncharacterized protein</fullName>
    </submittedName>
</protein>
<feature type="region of interest" description="Disordered" evidence="1">
    <location>
        <begin position="1"/>
        <end position="31"/>
    </location>
</feature>
<dbReference type="EMBL" id="JAIZAY010000004">
    <property type="protein sequence ID" value="KAJ8043337.1"/>
    <property type="molecule type" value="Genomic_DNA"/>
</dbReference>
<dbReference type="Proteomes" id="UP001152320">
    <property type="component" value="Chromosome 4"/>
</dbReference>
<evidence type="ECO:0000313" key="3">
    <source>
        <dbReference type="Proteomes" id="UP001152320"/>
    </source>
</evidence>
<evidence type="ECO:0000256" key="1">
    <source>
        <dbReference type="SAM" id="MobiDB-lite"/>
    </source>
</evidence>